<evidence type="ECO:0000256" key="4">
    <source>
        <dbReference type="ARBA" id="ARBA00022759"/>
    </source>
</evidence>
<dbReference type="InterPro" id="IPR012933">
    <property type="entry name" value="HicA_mRNA_interferase"/>
</dbReference>
<proteinExistence type="inferred from homology"/>
<organism evidence="8 9">
    <name type="scientific">Candidatus Falkowbacteria bacterium GW2011_GWA2_39_24</name>
    <dbReference type="NCBI Taxonomy" id="1618634"/>
    <lineage>
        <taxon>Bacteria</taxon>
        <taxon>Candidatus Falkowiibacteriota</taxon>
    </lineage>
</organism>
<dbReference type="PANTHER" id="PTHR34873">
    <property type="entry name" value="SSR1766 PROTEIN"/>
    <property type="match status" value="1"/>
</dbReference>
<evidence type="ECO:0000313" key="9">
    <source>
        <dbReference type="Proteomes" id="UP000034048"/>
    </source>
</evidence>
<evidence type="ECO:0000256" key="3">
    <source>
        <dbReference type="ARBA" id="ARBA00022722"/>
    </source>
</evidence>
<dbReference type="EMBL" id="LBWS01000019">
    <property type="protein sequence ID" value="KKR14768.1"/>
    <property type="molecule type" value="Genomic_DNA"/>
</dbReference>
<dbReference type="GO" id="GO:0003729">
    <property type="term" value="F:mRNA binding"/>
    <property type="evidence" value="ECO:0007669"/>
    <property type="project" value="InterPro"/>
</dbReference>
<dbReference type="AlphaFoldDB" id="A0A0G0NGZ4"/>
<sequence>MGKLNIISAKKMMKILLVLGFKLIRSKGSHHFFLNETNNQTTVIPIHNNEDLGSGILKNILRDIELDVDEYEKLRKRIR</sequence>
<protein>
    <recommendedName>
        <fullName evidence="10">YcfA family protein</fullName>
    </recommendedName>
</protein>
<evidence type="ECO:0000256" key="6">
    <source>
        <dbReference type="ARBA" id="ARBA00022884"/>
    </source>
</evidence>
<evidence type="ECO:0000313" key="8">
    <source>
        <dbReference type="EMBL" id="KKR14768.1"/>
    </source>
</evidence>
<name>A0A0G0NGZ4_9BACT</name>
<dbReference type="Proteomes" id="UP000034048">
    <property type="component" value="Unassembled WGS sequence"/>
</dbReference>
<dbReference type="GO" id="GO:0004519">
    <property type="term" value="F:endonuclease activity"/>
    <property type="evidence" value="ECO:0007669"/>
    <property type="project" value="UniProtKB-KW"/>
</dbReference>
<dbReference type="SUPFAM" id="SSF54786">
    <property type="entry name" value="YcfA/nrd intein domain"/>
    <property type="match status" value="1"/>
</dbReference>
<dbReference type="InterPro" id="IPR038570">
    <property type="entry name" value="HicA_sf"/>
</dbReference>
<comment type="caution">
    <text evidence="8">The sequence shown here is derived from an EMBL/GenBank/DDBJ whole genome shotgun (WGS) entry which is preliminary data.</text>
</comment>
<gene>
    <name evidence="8" type="ORF">UT42_C0019G0009</name>
</gene>
<evidence type="ECO:0000256" key="5">
    <source>
        <dbReference type="ARBA" id="ARBA00022801"/>
    </source>
</evidence>
<dbReference type="PANTHER" id="PTHR34873:SF3">
    <property type="entry name" value="ADDICTION MODULE TOXIN, HICA FAMILY"/>
    <property type="match status" value="1"/>
</dbReference>
<accession>A0A0G0NGZ4</accession>
<keyword evidence="4" id="KW-0255">Endonuclease</keyword>
<dbReference type="Gene3D" id="3.30.920.30">
    <property type="entry name" value="Hypothetical protein"/>
    <property type="match status" value="1"/>
</dbReference>
<evidence type="ECO:0000256" key="2">
    <source>
        <dbReference type="ARBA" id="ARBA00022649"/>
    </source>
</evidence>
<keyword evidence="7" id="KW-0346">Stress response</keyword>
<evidence type="ECO:0008006" key="10">
    <source>
        <dbReference type="Google" id="ProtNLM"/>
    </source>
</evidence>
<keyword evidence="6" id="KW-0694">RNA-binding</keyword>
<reference evidence="8 9" key="1">
    <citation type="journal article" date="2015" name="Nature">
        <title>rRNA introns, odd ribosomes, and small enigmatic genomes across a large radiation of phyla.</title>
        <authorList>
            <person name="Brown C.T."/>
            <person name="Hug L.A."/>
            <person name="Thomas B.C."/>
            <person name="Sharon I."/>
            <person name="Castelle C.J."/>
            <person name="Singh A."/>
            <person name="Wilkins M.J."/>
            <person name="Williams K.H."/>
            <person name="Banfield J.F."/>
        </authorList>
    </citation>
    <scope>NUCLEOTIDE SEQUENCE [LARGE SCALE GENOMIC DNA]</scope>
</reference>
<evidence type="ECO:0000256" key="1">
    <source>
        <dbReference type="ARBA" id="ARBA00006620"/>
    </source>
</evidence>
<comment type="similarity">
    <text evidence="1">Belongs to the HicA mRNA interferase family.</text>
</comment>
<keyword evidence="3" id="KW-0540">Nuclease</keyword>
<dbReference type="Pfam" id="PF07927">
    <property type="entry name" value="HicA_toxin"/>
    <property type="match status" value="1"/>
</dbReference>
<keyword evidence="5" id="KW-0378">Hydrolase</keyword>
<dbReference type="GO" id="GO:0016787">
    <property type="term" value="F:hydrolase activity"/>
    <property type="evidence" value="ECO:0007669"/>
    <property type="project" value="UniProtKB-KW"/>
</dbReference>
<evidence type="ECO:0000256" key="7">
    <source>
        <dbReference type="ARBA" id="ARBA00023016"/>
    </source>
</evidence>
<keyword evidence="2" id="KW-1277">Toxin-antitoxin system</keyword>